<dbReference type="PROSITE" id="PS50092">
    <property type="entry name" value="TSP1"/>
    <property type="match status" value="3"/>
</dbReference>
<dbReference type="Gene3D" id="2.20.100.10">
    <property type="entry name" value="Thrombospondin type-1 (TSP1) repeat"/>
    <property type="match status" value="3"/>
</dbReference>
<evidence type="ECO:0000259" key="6">
    <source>
        <dbReference type="Pfam" id="PF05986"/>
    </source>
</evidence>
<dbReference type="GO" id="GO:0005576">
    <property type="term" value="C:extracellular region"/>
    <property type="evidence" value="ECO:0007669"/>
    <property type="project" value="UniProtKB-SubCell"/>
</dbReference>
<dbReference type="InterPro" id="IPR050439">
    <property type="entry name" value="ADAMTS_ADAMTS-like"/>
</dbReference>
<evidence type="ECO:0000313" key="8">
    <source>
        <dbReference type="EMBL" id="KAJ7371556.1"/>
    </source>
</evidence>
<dbReference type="InterPro" id="IPR013273">
    <property type="entry name" value="ADAMTS/ADAMTS-like"/>
</dbReference>
<organism evidence="8 9">
    <name type="scientific">Desmophyllum pertusum</name>
    <dbReference type="NCBI Taxonomy" id="174260"/>
    <lineage>
        <taxon>Eukaryota</taxon>
        <taxon>Metazoa</taxon>
        <taxon>Cnidaria</taxon>
        <taxon>Anthozoa</taxon>
        <taxon>Hexacorallia</taxon>
        <taxon>Scleractinia</taxon>
        <taxon>Caryophylliina</taxon>
        <taxon>Caryophylliidae</taxon>
        <taxon>Desmophyllum</taxon>
    </lineage>
</organism>
<dbReference type="GO" id="GO:0004222">
    <property type="term" value="F:metalloendopeptidase activity"/>
    <property type="evidence" value="ECO:0007669"/>
    <property type="project" value="TreeGrafter"/>
</dbReference>
<sequence length="1657" mass="181799">MKDALSVQAEAENRENNGQEFGKNTTDSEELYEQFYEWSVWSPCSRTCGIGIKFKGQLCLRKNKALCEKKARIYQTCNTQACPQRSENFRDVQCGAYNGRDIFINGERAKWMSYVRGDNHNQCLLFCYPYGEELFYYFGRAKDGTQCSKEPYGVCVFGRCKPVGCDNKLESGVHMDKCRVCGGKSDTCQPIRGRVQRSPTPLERLTGYAELMVIPKGSTSVFLTDTTWNYLALRRQNGGYVVNGNRIVNWPGLFKMGDMDVKYKRLSNNIRETIQIFGPTKEDIFVKSMLITGELNTTFEYWKPVGVDKVAGDSPKVEFGLHDNHPPWQMGWGSWTACSASCGGGIKVRARYRGTSLSSFRGKETDVKRCNIKPCDKMVAAWSEWGSWDDCSATCGGGGKVRFRYCKKPTSSARSGCPGERFAVEQCNVEECPKEETRPIASEVEEHTTEASFQTSRTQEYARIHTSIHLTCSSQTVTFGSKTSSKYFKTSETASSYPKLSTITRSFQSHPSEYFDTSIASILQDQKQRSLSRVEERYPLSSTWSILRSLTISLSESSLKEAMPTYGSGVSTTKHKEASTIPSKSRIIGVESSYHKQNISEYSAKEKLNLSASRVHHSTVIPAELHITSSELPGLVHSTNIYATLATVRVLPTVRPSPIPMDSFTTTKQFKSPTHLTESTTLLETGVRFLSDIVSARTVPDYGSKGSSTVGVRKLMMSSSGKETIRSSLVSENKTAQEQPKVVSSSRMSVFGGQPSSKYYVALTDGKSSDMQNVPTTKIITPSLKSGPIPSKATVISSTAHDVVLDRPSELKKDVTLTSHYSTTRIPSVHYSTISLEKTCYIVTNVFPTPFWSLMNNSLSSTVEQKSTLESAKVQSLKPLITSEYPSIFSSTILCDYKTEETVTRHKSLTSMASGTKVTSLHLMRTSVHRILQPIPSSIYNSSALFEPESTSSVNKQSRVLLVKPESTFLPWIQTVVKSLEPQFSSALKGEAVTKHVYSLTNSSSRPHVKSSLSILNTSKLPTPVATPILLSVSSILKSSFVTKAGYVSFTTSLYPQFSSPLKSEATSHSSSSLGTQSLALTAKLTSKLSTTHLAADFKQLLSVSSILKSSIVSQRGHRFLTTEPSLSRSSALKGEVLTRHLYSTIHSSSRPSMLSSMSTSRTSKLPLVAETQAGHRYLPTSSFPQFSSSGEAMTSYMPSLTASVSRQQMLSSVSSFEASKLAITPNASLHLSSTLKSSIVTQGGHQFLETSPFPQFSSTPKVATKTDFTDHLSSLSSRQHVLSPKSLQFSSALKVEPMKSQLDSSKSSPSKQLVLSSMSPKFTSALKVEPATDHMCSLTSSFTTQRVQLSTSRRFSSPPQGKGTISDIDYLEISSSRQRMPSSMYANLSSVKQEVEASTSHIRVASSRTSSSKHRVQSSPSPQFSSSTASRLDSLTSSLSRQQMIFSVPPQISSALKVEATTSHSDSLISFSLRQQVLSSISLRFSTALKVETSSSQMDSATSSLSKYKVSSLPPMQFSPTQRVEAMAGLRSSSLQSSSELNDVLQLSSAVKVETSSSHMDFATSSLSKYKVLSSPSMQFSPTQKVEAMTSVSSSSRQPMISSVSSQFSSALEEEAMRSPVDSLPRSSSRQRMLSSPPLQFNSALIEQVTTSFLNL</sequence>
<feature type="region of interest" description="Disordered" evidence="5">
    <location>
        <begin position="1402"/>
        <end position="1431"/>
    </location>
</feature>
<dbReference type="Pfam" id="PF19236">
    <property type="entry name" value="ADAMTS_CR_3"/>
    <property type="match status" value="1"/>
</dbReference>
<feature type="compositionally biased region" description="Polar residues" evidence="5">
    <location>
        <begin position="1626"/>
        <end position="1636"/>
    </location>
</feature>
<comment type="caution">
    <text evidence="8">The sequence shown here is derived from an EMBL/GenBank/DDBJ whole genome shotgun (WGS) entry which is preliminary data.</text>
</comment>
<feature type="disulfide bond" evidence="4">
    <location>
        <begin position="44"/>
        <end position="77"/>
    </location>
</feature>
<feature type="region of interest" description="Disordered" evidence="5">
    <location>
        <begin position="1615"/>
        <end position="1636"/>
    </location>
</feature>
<dbReference type="EMBL" id="MU826845">
    <property type="protein sequence ID" value="KAJ7371556.1"/>
    <property type="molecule type" value="Genomic_DNA"/>
</dbReference>
<protein>
    <submittedName>
        <fullName evidence="8">Uncharacterized protein</fullName>
    </submittedName>
</protein>
<dbReference type="GO" id="GO:0006508">
    <property type="term" value="P:proteolysis"/>
    <property type="evidence" value="ECO:0007669"/>
    <property type="project" value="TreeGrafter"/>
</dbReference>
<dbReference type="PANTHER" id="PTHR13723:SF281">
    <property type="entry name" value="PAPILIN"/>
    <property type="match status" value="1"/>
</dbReference>
<evidence type="ECO:0000256" key="3">
    <source>
        <dbReference type="ARBA" id="ARBA00023157"/>
    </source>
</evidence>
<dbReference type="GO" id="GO:0030198">
    <property type="term" value="P:extracellular matrix organization"/>
    <property type="evidence" value="ECO:0007669"/>
    <property type="project" value="InterPro"/>
</dbReference>
<accession>A0A9W9YY75</accession>
<dbReference type="PANTHER" id="PTHR13723">
    <property type="entry name" value="ADAMTS A DISINTEGRIN AND METALLOPROTEASE WITH THROMBOSPONDIN MOTIFS PROTEASE"/>
    <property type="match status" value="1"/>
</dbReference>
<evidence type="ECO:0000256" key="4">
    <source>
        <dbReference type="PIRSR" id="PIRSR613273-3"/>
    </source>
</evidence>
<gene>
    <name evidence="8" type="ORF">OS493_024898</name>
</gene>
<evidence type="ECO:0000256" key="5">
    <source>
        <dbReference type="SAM" id="MobiDB-lite"/>
    </source>
</evidence>
<evidence type="ECO:0000256" key="2">
    <source>
        <dbReference type="ARBA" id="ARBA00022525"/>
    </source>
</evidence>
<dbReference type="InterPro" id="IPR000884">
    <property type="entry name" value="TSP1_rpt"/>
</dbReference>
<feature type="compositionally biased region" description="Polar residues" evidence="5">
    <location>
        <begin position="1402"/>
        <end position="1411"/>
    </location>
</feature>
<dbReference type="GO" id="GO:0031012">
    <property type="term" value="C:extracellular matrix"/>
    <property type="evidence" value="ECO:0007669"/>
    <property type="project" value="TreeGrafter"/>
</dbReference>
<dbReference type="InterPro" id="IPR010294">
    <property type="entry name" value="ADAMTS_spacer1"/>
</dbReference>
<dbReference type="Proteomes" id="UP001163046">
    <property type="component" value="Unassembled WGS sequence"/>
</dbReference>
<dbReference type="InterPro" id="IPR045371">
    <property type="entry name" value="ADAMTS_CR_3"/>
</dbReference>
<proteinExistence type="predicted"/>
<feature type="disulfide bond" evidence="4">
    <location>
        <begin position="59"/>
        <end position="67"/>
    </location>
</feature>
<name>A0A9W9YY75_9CNID</name>
<dbReference type="InterPro" id="IPR036383">
    <property type="entry name" value="TSP1_rpt_sf"/>
</dbReference>
<feature type="domain" description="ADAMTS/ADAMTS-like Spacer 1" evidence="6">
    <location>
        <begin position="206"/>
        <end position="293"/>
    </location>
</feature>
<evidence type="ECO:0000313" key="9">
    <source>
        <dbReference type="Proteomes" id="UP001163046"/>
    </source>
</evidence>
<keyword evidence="2" id="KW-0964">Secreted</keyword>
<dbReference type="SMART" id="SM00209">
    <property type="entry name" value="TSP1"/>
    <property type="match status" value="3"/>
</dbReference>
<feature type="compositionally biased region" description="Low complexity" evidence="5">
    <location>
        <begin position="1418"/>
        <end position="1431"/>
    </location>
</feature>
<comment type="subcellular location">
    <subcellularLocation>
        <location evidence="1">Secreted</location>
    </subcellularLocation>
</comment>
<dbReference type="Pfam" id="PF05986">
    <property type="entry name" value="ADAMTS_spacer1"/>
    <property type="match status" value="1"/>
</dbReference>
<feature type="region of interest" description="Disordered" evidence="5">
    <location>
        <begin position="1"/>
        <end position="24"/>
    </location>
</feature>
<feature type="disulfide bond" evidence="4">
    <location>
        <begin position="48"/>
        <end position="82"/>
    </location>
</feature>
<dbReference type="SUPFAM" id="SSF82895">
    <property type="entry name" value="TSP-1 type 1 repeat"/>
    <property type="match status" value="3"/>
</dbReference>
<evidence type="ECO:0000256" key="1">
    <source>
        <dbReference type="ARBA" id="ARBA00004613"/>
    </source>
</evidence>
<dbReference type="PRINTS" id="PR01857">
    <property type="entry name" value="ADAMTSFAMILY"/>
</dbReference>
<keyword evidence="3 4" id="KW-1015">Disulfide bond</keyword>
<feature type="domain" description="ADAMTS/ADAMTS-like cysteine-rich" evidence="7">
    <location>
        <begin position="123"/>
        <end position="188"/>
    </location>
</feature>
<dbReference type="OrthoDB" id="5781878at2759"/>
<keyword evidence="9" id="KW-1185">Reference proteome</keyword>
<evidence type="ECO:0000259" key="7">
    <source>
        <dbReference type="Pfam" id="PF19236"/>
    </source>
</evidence>
<reference evidence="8" key="1">
    <citation type="submission" date="2023-01" db="EMBL/GenBank/DDBJ databases">
        <title>Genome assembly of the deep-sea coral Lophelia pertusa.</title>
        <authorList>
            <person name="Herrera S."/>
            <person name="Cordes E."/>
        </authorList>
    </citation>
    <scope>NUCLEOTIDE SEQUENCE</scope>
    <source>
        <strain evidence="8">USNM1676648</strain>
        <tissue evidence="8">Polyp</tissue>
    </source>
</reference>
<dbReference type="Gene3D" id="2.60.120.830">
    <property type="match status" value="1"/>
</dbReference>
<dbReference type="Pfam" id="PF00090">
    <property type="entry name" value="TSP_1"/>
    <property type="match status" value="3"/>
</dbReference>